<accession>A0A4Z0NSY5</accession>
<evidence type="ECO:0000313" key="2">
    <source>
        <dbReference type="Proteomes" id="UP000297535"/>
    </source>
</evidence>
<sequence>MAPGSGVVWAQVVGWRSVYFQRPLVSHGVGDVLIPGISLAIPHHRPHVMEANPCIQCNQALDLTPTGAPVMNLLSKRQEMVLLSEASDAFQALGADIERELATGDAPNSVVEKTGFCRRILIESSKLSLLPTLSPLSLGHCVVFSREYVNNISSLILKYPGSENEITAMINNHQVVFGESILFEHGMSPFFDSLACGVTRAHFHLFPDQELDFLRLINDISGDLGEYSAYNPWPHIQYSNHEYLAIHSNRYGSYIWHRTNIPSQIVRKYICIQQGRDVWDWKKMFGWKDMTATMLTWKQAATIP</sequence>
<name>A0A4Z0NSY5_9HYPH</name>
<dbReference type="AlphaFoldDB" id="A0A4Z0NSY5"/>
<comment type="caution">
    <text evidence="1">The sequence shown here is derived from an EMBL/GenBank/DDBJ whole genome shotgun (WGS) entry which is preliminary data.</text>
</comment>
<dbReference type="Proteomes" id="UP000297535">
    <property type="component" value="Unassembled WGS sequence"/>
</dbReference>
<evidence type="ECO:0000313" key="1">
    <source>
        <dbReference type="EMBL" id="TGD99257.1"/>
    </source>
</evidence>
<keyword evidence="2" id="KW-1185">Reference proteome</keyword>
<proteinExistence type="predicted"/>
<reference evidence="1 2" key="1">
    <citation type="submission" date="2019-04" db="EMBL/GenBank/DDBJ databases">
        <authorList>
            <person name="Feng G."/>
            <person name="Zhu H."/>
        </authorList>
    </citation>
    <scope>NUCLEOTIDE SEQUENCE [LARGE SCALE GENOMIC DNA]</scope>
    <source>
        <strain evidence="1 2">6HR-1</strain>
    </source>
</reference>
<dbReference type="RefSeq" id="WP_135414890.1">
    <property type="nucleotide sequence ID" value="NZ_SRLB01000008.1"/>
</dbReference>
<protein>
    <submittedName>
        <fullName evidence="1">Uncharacterized protein</fullName>
    </submittedName>
</protein>
<organism evidence="1 2">
    <name type="scientific">Methylobacterium nonmethylotrophicum</name>
    <dbReference type="NCBI Taxonomy" id="1141884"/>
    <lineage>
        <taxon>Bacteria</taxon>
        <taxon>Pseudomonadati</taxon>
        <taxon>Pseudomonadota</taxon>
        <taxon>Alphaproteobacteria</taxon>
        <taxon>Hyphomicrobiales</taxon>
        <taxon>Methylobacteriaceae</taxon>
        <taxon>Methylobacterium</taxon>
    </lineage>
</organism>
<dbReference type="EMBL" id="SRLB01000008">
    <property type="protein sequence ID" value="TGD99257.1"/>
    <property type="molecule type" value="Genomic_DNA"/>
</dbReference>
<gene>
    <name evidence="1" type="ORF">EU555_12025</name>
</gene>